<dbReference type="Proteomes" id="UP000823775">
    <property type="component" value="Unassembled WGS sequence"/>
</dbReference>
<gene>
    <name evidence="2" type="ORF">HAX54_039174</name>
</gene>
<proteinExistence type="predicted"/>
<accession>A0ABS8VMA2</accession>
<sequence>MGDKEETPVGEEVVNWGQSDPPISNTVGKVNDTSDISKLNAKKIGEKPVVKEIVKEADILNENETMQTELRKNSANKVLHDIISHFVDDLKENNASAVGHDRSTRLEGYDDTTVQNFEPIVRQADLFLRSNMKGPYKANKQ</sequence>
<dbReference type="EMBL" id="JACEIK010005402">
    <property type="protein sequence ID" value="MCE0481414.1"/>
    <property type="molecule type" value="Genomic_DNA"/>
</dbReference>
<evidence type="ECO:0000313" key="3">
    <source>
        <dbReference type="Proteomes" id="UP000823775"/>
    </source>
</evidence>
<organism evidence="2 3">
    <name type="scientific">Datura stramonium</name>
    <name type="common">Jimsonweed</name>
    <name type="synonym">Common thornapple</name>
    <dbReference type="NCBI Taxonomy" id="4076"/>
    <lineage>
        <taxon>Eukaryota</taxon>
        <taxon>Viridiplantae</taxon>
        <taxon>Streptophyta</taxon>
        <taxon>Embryophyta</taxon>
        <taxon>Tracheophyta</taxon>
        <taxon>Spermatophyta</taxon>
        <taxon>Magnoliopsida</taxon>
        <taxon>eudicotyledons</taxon>
        <taxon>Gunneridae</taxon>
        <taxon>Pentapetalae</taxon>
        <taxon>asterids</taxon>
        <taxon>lamiids</taxon>
        <taxon>Solanales</taxon>
        <taxon>Solanaceae</taxon>
        <taxon>Solanoideae</taxon>
        <taxon>Datureae</taxon>
        <taxon>Datura</taxon>
    </lineage>
</organism>
<keyword evidence="3" id="KW-1185">Reference proteome</keyword>
<feature type="non-terminal residue" evidence="2">
    <location>
        <position position="141"/>
    </location>
</feature>
<evidence type="ECO:0000313" key="2">
    <source>
        <dbReference type="EMBL" id="MCE0481414.1"/>
    </source>
</evidence>
<protein>
    <submittedName>
        <fullName evidence="2">Uncharacterized protein</fullName>
    </submittedName>
</protein>
<reference evidence="2 3" key="1">
    <citation type="journal article" date="2021" name="BMC Genomics">
        <title>Datura genome reveals duplications of psychoactive alkaloid biosynthetic genes and high mutation rate following tissue culture.</title>
        <authorList>
            <person name="Rajewski A."/>
            <person name="Carter-House D."/>
            <person name="Stajich J."/>
            <person name="Litt A."/>
        </authorList>
    </citation>
    <scope>NUCLEOTIDE SEQUENCE [LARGE SCALE GENOMIC DNA]</scope>
    <source>
        <strain evidence="2">AR-01</strain>
    </source>
</reference>
<name>A0ABS8VMA2_DATST</name>
<feature type="region of interest" description="Disordered" evidence="1">
    <location>
        <begin position="1"/>
        <end position="30"/>
    </location>
</feature>
<evidence type="ECO:0000256" key="1">
    <source>
        <dbReference type="SAM" id="MobiDB-lite"/>
    </source>
</evidence>
<feature type="compositionally biased region" description="Polar residues" evidence="1">
    <location>
        <begin position="16"/>
        <end position="30"/>
    </location>
</feature>
<comment type="caution">
    <text evidence="2">The sequence shown here is derived from an EMBL/GenBank/DDBJ whole genome shotgun (WGS) entry which is preliminary data.</text>
</comment>